<evidence type="ECO:0000313" key="3">
    <source>
        <dbReference type="Proteomes" id="UP000294576"/>
    </source>
</evidence>
<dbReference type="AlphaFoldDB" id="A0A4R3PVT5"/>
<keyword evidence="1" id="KW-0233">DNA recombination</keyword>
<dbReference type="SUPFAM" id="SSF56349">
    <property type="entry name" value="DNA breaking-rejoining enzymes"/>
    <property type="match status" value="1"/>
</dbReference>
<evidence type="ECO:0000256" key="1">
    <source>
        <dbReference type="ARBA" id="ARBA00023172"/>
    </source>
</evidence>
<protein>
    <submittedName>
        <fullName evidence="2">Phage integrase family protein</fullName>
    </submittedName>
</protein>
<dbReference type="EMBL" id="SMBH01000037">
    <property type="protein sequence ID" value="TCU04970.1"/>
    <property type="molecule type" value="Genomic_DNA"/>
</dbReference>
<organism evidence="2 3">
    <name type="scientific">Rhizobium sullae</name>
    <name type="common">Rhizobium hedysari</name>
    <dbReference type="NCBI Taxonomy" id="50338"/>
    <lineage>
        <taxon>Bacteria</taxon>
        <taxon>Pseudomonadati</taxon>
        <taxon>Pseudomonadota</taxon>
        <taxon>Alphaproteobacteria</taxon>
        <taxon>Hyphomicrobiales</taxon>
        <taxon>Rhizobiaceae</taxon>
        <taxon>Rhizobium/Agrobacterium group</taxon>
        <taxon>Rhizobium</taxon>
    </lineage>
</organism>
<dbReference type="Proteomes" id="UP000294576">
    <property type="component" value="Unassembled WGS sequence"/>
</dbReference>
<sequence length="144" mass="15991">MGFGPASRVDVNIPVLPNLLGELAHVPASRLTFLVTEYSKPFSDKGLGNKMRQWCDEACHVHCSAHGLRESGASIAAENGATIDQLKSIFGWTTSQQADLYTRAARRKKLSGYAEKLLIPDQNENRDVTLSEANFEKWDKNKEN</sequence>
<proteinExistence type="predicted"/>
<comment type="caution">
    <text evidence="2">The sequence shown here is derived from an EMBL/GenBank/DDBJ whole genome shotgun (WGS) entry which is preliminary data.</text>
</comment>
<reference evidence="2 3" key="1">
    <citation type="submission" date="2019-03" db="EMBL/GenBank/DDBJ databases">
        <title>Genomic Encyclopedia of Type Strains, Phase IV (KMG-V): Genome sequencing to study the core and pangenomes of soil and plant-associated prokaryotes.</title>
        <authorList>
            <person name="Whitman W."/>
        </authorList>
    </citation>
    <scope>NUCLEOTIDE SEQUENCE [LARGE SCALE GENOMIC DNA]</scope>
    <source>
        <strain evidence="2 3">Hc14</strain>
    </source>
</reference>
<dbReference type="InterPro" id="IPR011010">
    <property type="entry name" value="DNA_brk_join_enz"/>
</dbReference>
<accession>A0A4R3PVT5</accession>
<dbReference type="GO" id="GO:0015074">
    <property type="term" value="P:DNA integration"/>
    <property type="evidence" value="ECO:0007669"/>
    <property type="project" value="InterPro"/>
</dbReference>
<dbReference type="Gene3D" id="1.10.443.10">
    <property type="entry name" value="Intergrase catalytic core"/>
    <property type="match status" value="1"/>
</dbReference>
<evidence type="ECO:0000313" key="2">
    <source>
        <dbReference type="EMBL" id="TCU04970.1"/>
    </source>
</evidence>
<gene>
    <name evidence="2" type="ORF">EV132_1376</name>
</gene>
<name>A0A4R3PVT5_RHISU</name>
<dbReference type="GO" id="GO:0006310">
    <property type="term" value="P:DNA recombination"/>
    <property type="evidence" value="ECO:0007669"/>
    <property type="project" value="UniProtKB-KW"/>
</dbReference>
<dbReference type="InterPro" id="IPR013762">
    <property type="entry name" value="Integrase-like_cat_sf"/>
</dbReference>
<dbReference type="GO" id="GO:0003677">
    <property type="term" value="F:DNA binding"/>
    <property type="evidence" value="ECO:0007669"/>
    <property type="project" value="InterPro"/>
</dbReference>